<name>A0A5E5P130_9BURK</name>
<dbReference type="Proteomes" id="UP000364291">
    <property type="component" value="Unassembled WGS sequence"/>
</dbReference>
<evidence type="ECO:0000313" key="2">
    <source>
        <dbReference type="Proteomes" id="UP000364291"/>
    </source>
</evidence>
<protein>
    <submittedName>
        <fullName evidence="1">Uncharacterized protein</fullName>
    </submittedName>
</protein>
<organism evidence="1 2">
    <name type="scientific">Pandoraea apista</name>
    <dbReference type="NCBI Taxonomy" id="93218"/>
    <lineage>
        <taxon>Bacteria</taxon>
        <taxon>Pseudomonadati</taxon>
        <taxon>Pseudomonadota</taxon>
        <taxon>Betaproteobacteria</taxon>
        <taxon>Burkholderiales</taxon>
        <taxon>Burkholderiaceae</taxon>
        <taxon>Pandoraea</taxon>
    </lineage>
</organism>
<gene>
    <name evidence="1" type="ORF">PAP18089_01238</name>
</gene>
<proteinExistence type="predicted"/>
<evidence type="ECO:0000313" key="1">
    <source>
        <dbReference type="EMBL" id="VVG70278.1"/>
    </source>
</evidence>
<dbReference type="AlphaFoldDB" id="A0A5E5P130"/>
<reference evidence="1 2" key="1">
    <citation type="submission" date="2019-08" db="EMBL/GenBank/DDBJ databases">
        <authorList>
            <person name="Peeters C."/>
        </authorList>
    </citation>
    <scope>NUCLEOTIDE SEQUENCE [LARGE SCALE GENOMIC DNA]</scope>
    <source>
        <strain evidence="1 2">LMG 18089</strain>
    </source>
</reference>
<dbReference type="EMBL" id="CABPSX010000002">
    <property type="protein sequence ID" value="VVG70278.1"/>
    <property type="molecule type" value="Genomic_DNA"/>
</dbReference>
<accession>A0A5E5P130</accession>
<sequence>MLALAPYSMGLIVKGSRQTKNAAALEGTAAFLILLCRKARGEATRLARWAQSSRRKCGKSSTSRMFGLSVSSMIRRSMPIPQPPVGGMPYSSARM</sequence>